<feature type="transmembrane region" description="Helical" evidence="8">
    <location>
        <begin position="234"/>
        <end position="251"/>
    </location>
</feature>
<evidence type="ECO:0000259" key="9">
    <source>
        <dbReference type="Pfam" id="PF06808"/>
    </source>
</evidence>
<evidence type="ECO:0000313" key="11">
    <source>
        <dbReference type="Proteomes" id="UP000029223"/>
    </source>
</evidence>
<dbReference type="InterPro" id="IPR010656">
    <property type="entry name" value="DctM"/>
</dbReference>
<dbReference type="Pfam" id="PF06808">
    <property type="entry name" value="DctM"/>
    <property type="match status" value="1"/>
</dbReference>
<evidence type="ECO:0000256" key="4">
    <source>
        <dbReference type="ARBA" id="ARBA00022692"/>
    </source>
</evidence>
<keyword evidence="3 7" id="KW-0997">Cell inner membrane</keyword>
<keyword evidence="11" id="KW-1185">Reference proteome</keyword>
<accession>A0ABQ0J7Q3</accession>
<dbReference type="Proteomes" id="UP000029223">
    <property type="component" value="Unassembled WGS sequence"/>
</dbReference>
<name>A0ABQ0J7Q3_9VIBR</name>
<evidence type="ECO:0000256" key="5">
    <source>
        <dbReference type="ARBA" id="ARBA00022989"/>
    </source>
</evidence>
<feature type="transmembrane region" description="Helical" evidence="8">
    <location>
        <begin position="91"/>
        <end position="114"/>
    </location>
</feature>
<keyword evidence="5 8" id="KW-1133">Transmembrane helix</keyword>
<keyword evidence="6 8" id="KW-0472">Membrane</keyword>
<sequence length="283" mass="30215">MFSRSLVGHFRGGIGYVNVVSSVFFSGVNGSAVADTSALGTLLVPAMRKEGYSSEFAACLTAGSSLIGPLVPPSIFMIIYASMTNTAVGDLFLAGIVPGIVLGSVFLIVNWRYARENNIRSHDKKPALRVIVKTGFQALPAIFAPILIVSSIVFGVVTPTESGVLIVFYAIVVGFVLKTLKLRCIYVAVVDAAKLSAAIFAIIASSSVLTWLLAYAEVPATFAKLLFPFAEDPILILFVLSAIAFFAGMFMEEVSALMLLTPIFVPVASLAGVDQFTWGWWLQ</sequence>
<gene>
    <name evidence="10" type="ORF">JCM19239_7376</name>
</gene>
<evidence type="ECO:0000256" key="2">
    <source>
        <dbReference type="ARBA" id="ARBA00022475"/>
    </source>
</evidence>
<comment type="subcellular location">
    <subcellularLocation>
        <location evidence="1 7">Cell inner membrane</location>
        <topology evidence="1 7">Multi-pass membrane protein</topology>
    </subcellularLocation>
</comment>
<reference evidence="11" key="1">
    <citation type="submission" date="2014-09" db="EMBL/GenBank/DDBJ databases">
        <title>Vibrio variabilis JCM 19239. (C206) whole genome shotgun sequence.</title>
        <authorList>
            <person name="Sawabe T."/>
            <person name="Meirelles P."/>
            <person name="Nakanishi M."/>
            <person name="Sayaka M."/>
            <person name="Hattori M."/>
            <person name="Ohkuma M."/>
        </authorList>
    </citation>
    <scope>NUCLEOTIDE SEQUENCE [LARGE SCALE GENOMIC DNA]</scope>
    <source>
        <strain evidence="11">JCM 19239</strain>
    </source>
</reference>
<feature type="transmembrane region" description="Helical" evidence="8">
    <location>
        <begin position="135"/>
        <end position="157"/>
    </location>
</feature>
<dbReference type="PANTHER" id="PTHR33362">
    <property type="entry name" value="SIALIC ACID TRAP TRANSPORTER PERMEASE PROTEIN SIAT-RELATED"/>
    <property type="match status" value="1"/>
</dbReference>
<feature type="transmembrane region" description="Helical" evidence="8">
    <location>
        <begin position="192"/>
        <end position="214"/>
    </location>
</feature>
<dbReference type="InterPro" id="IPR004681">
    <property type="entry name" value="TRAP_DctM"/>
</dbReference>
<comment type="function">
    <text evidence="7">Part of the tripartite ATP-independent periplasmic (TRAP) transport system.</text>
</comment>
<feature type="domain" description="TRAP C4-dicarboxylate transport system permease DctM subunit" evidence="9">
    <location>
        <begin position="2"/>
        <end position="278"/>
    </location>
</feature>
<evidence type="ECO:0000256" key="3">
    <source>
        <dbReference type="ARBA" id="ARBA00022519"/>
    </source>
</evidence>
<evidence type="ECO:0000256" key="6">
    <source>
        <dbReference type="ARBA" id="ARBA00023136"/>
    </source>
</evidence>
<protein>
    <submittedName>
        <fullName evidence="10">TRAP-type C4-dicarboxylate transport system large permease component</fullName>
    </submittedName>
</protein>
<keyword evidence="4 8" id="KW-0812">Transmembrane</keyword>
<evidence type="ECO:0000313" key="10">
    <source>
        <dbReference type="EMBL" id="GAL24776.1"/>
    </source>
</evidence>
<proteinExistence type="predicted"/>
<evidence type="ECO:0000256" key="1">
    <source>
        <dbReference type="ARBA" id="ARBA00004429"/>
    </source>
</evidence>
<dbReference type="EMBL" id="BBMS01000005">
    <property type="protein sequence ID" value="GAL24776.1"/>
    <property type="molecule type" value="Genomic_DNA"/>
</dbReference>
<feature type="transmembrane region" description="Helical" evidence="8">
    <location>
        <begin position="163"/>
        <end position="180"/>
    </location>
</feature>
<comment type="caution">
    <text evidence="10">The sequence shown here is derived from an EMBL/GenBank/DDBJ whole genome shotgun (WGS) entry which is preliminary data.</text>
</comment>
<organism evidence="10 11">
    <name type="scientific">Vibrio variabilis</name>
    <dbReference type="NCBI Taxonomy" id="990271"/>
    <lineage>
        <taxon>Bacteria</taxon>
        <taxon>Pseudomonadati</taxon>
        <taxon>Pseudomonadota</taxon>
        <taxon>Gammaproteobacteria</taxon>
        <taxon>Vibrionales</taxon>
        <taxon>Vibrionaceae</taxon>
        <taxon>Vibrio</taxon>
    </lineage>
</organism>
<feature type="transmembrane region" description="Helical" evidence="8">
    <location>
        <begin position="20"/>
        <end position="44"/>
    </location>
</feature>
<evidence type="ECO:0000256" key="8">
    <source>
        <dbReference type="SAM" id="Phobius"/>
    </source>
</evidence>
<dbReference type="PANTHER" id="PTHR33362:SF2">
    <property type="entry name" value="TRAP TRANSPORTER LARGE PERMEASE PROTEIN"/>
    <property type="match status" value="1"/>
</dbReference>
<evidence type="ECO:0000256" key="7">
    <source>
        <dbReference type="RuleBase" id="RU369079"/>
    </source>
</evidence>
<keyword evidence="7" id="KW-0813">Transport</keyword>
<keyword evidence="2" id="KW-1003">Cell membrane</keyword>